<name>A0A024UA48_9STRA</name>
<comment type="similarity">
    <text evidence="2">Belongs to the cyclophilin-type PPIase family.</text>
</comment>
<dbReference type="InterPro" id="IPR020892">
    <property type="entry name" value="Cyclophilin-type_PPIase_CS"/>
</dbReference>
<proteinExistence type="inferred from homology"/>
<dbReference type="InterPro" id="IPR002130">
    <property type="entry name" value="Cyclophilin-type_PPIase_dom"/>
</dbReference>
<dbReference type="InterPro" id="IPR044666">
    <property type="entry name" value="Cyclophilin_A-like"/>
</dbReference>
<keyword evidence="2 4" id="KW-0413">Isomerase</keyword>
<dbReference type="EMBL" id="KI913960">
    <property type="protein sequence ID" value="ETW03090.1"/>
    <property type="molecule type" value="Genomic_DNA"/>
</dbReference>
<dbReference type="PROSITE" id="PS50072">
    <property type="entry name" value="CSA_PPIASE_2"/>
    <property type="match status" value="1"/>
</dbReference>
<dbReference type="GO" id="GO:0071013">
    <property type="term" value="C:catalytic step 2 spliceosome"/>
    <property type="evidence" value="ECO:0007669"/>
    <property type="project" value="TreeGrafter"/>
</dbReference>
<reference evidence="4" key="1">
    <citation type="submission" date="2013-12" db="EMBL/GenBank/DDBJ databases">
        <title>The Genome Sequence of Aphanomyces invadans NJM9701.</title>
        <authorList>
            <consortium name="The Broad Institute Genomics Platform"/>
            <person name="Russ C."/>
            <person name="Tyler B."/>
            <person name="van West P."/>
            <person name="Dieguez-Uribeondo J."/>
            <person name="Young S.K."/>
            <person name="Zeng Q."/>
            <person name="Gargeya S."/>
            <person name="Fitzgerald M."/>
            <person name="Abouelleil A."/>
            <person name="Alvarado L."/>
            <person name="Chapman S.B."/>
            <person name="Gainer-Dewar J."/>
            <person name="Goldberg J."/>
            <person name="Griggs A."/>
            <person name="Gujja S."/>
            <person name="Hansen M."/>
            <person name="Howarth C."/>
            <person name="Imamovic A."/>
            <person name="Ireland A."/>
            <person name="Larimer J."/>
            <person name="McCowan C."/>
            <person name="Murphy C."/>
            <person name="Pearson M."/>
            <person name="Poon T.W."/>
            <person name="Priest M."/>
            <person name="Roberts A."/>
            <person name="Saif S."/>
            <person name="Shea T."/>
            <person name="Sykes S."/>
            <person name="Wortman J."/>
            <person name="Nusbaum C."/>
            <person name="Birren B."/>
        </authorList>
    </citation>
    <scope>NUCLEOTIDE SEQUENCE [LARGE SCALE GENOMIC DNA]</scope>
    <source>
        <strain evidence="4">NJM9701</strain>
    </source>
</reference>
<dbReference type="InterPro" id="IPR029000">
    <property type="entry name" value="Cyclophilin-like_dom_sf"/>
</dbReference>
<dbReference type="AlphaFoldDB" id="A0A024UA48"/>
<protein>
    <recommendedName>
        <fullName evidence="2">Peptidyl-prolyl cis-trans isomerase</fullName>
        <shortName evidence="2">PPIase</shortName>
        <ecNumber evidence="2">5.2.1.8</ecNumber>
    </recommendedName>
</protein>
<dbReference type="GeneID" id="20082566"/>
<dbReference type="Gene3D" id="2.40.100.10">
    <property type="entry name" value="Cyclophilin-like"/>
    <property type="match status" value="1"/>
</dbReference>
<dbReference type="PROSITE" id="PS00170">
    <property type="entry name" value="CSA_PPIASE_1"/>
    <property type="match status" value="1"/>
</dbReference>
<evidence type="ECO:0000256" key="1">
    <source>
        <dbReference type="ARBA" id="ARBA00000971"/>
    </source>
</evidence>
<keyword evidence="2" id="KW-0697">Rotamase</keyword>
<feature type="domain" description="PPIase cyclophilin-type" evidence="3">
    <location>
        <begin position="6"/>
        <end position="74"/>
    </location>
</feature>
<dbReference type="GO" id="GO:0006457">
    <property type="term" value="P:protein folding"/>
    <property type="evidence" value="ECO:0007669"/>
    <property type="project" value="InterPro"/>
</dbReference>
<accession>A0A024UA48</accession>
<organism evidence="4">
    <name type="scientific">Aphanomyces invadans</name>
    <dbReference type="NCBI Taxonomy" id="157072"/>
    <lineage>
        <taxon>Eukaryota</taxon>
        <taxon>Sar</taxon>
        <taxon>Stramenopiles</taxon>
        <taxon>Oomycota</taxon>
        <taxon>Saprolegniomycetes</taxon>
        <taxon>Saprolegniales</taxon>
        <taxon>Verrucalvaceae</taxon>
        <taxon>Aphanomyces</taxon>
    </lineage>
</organism>
<gene>
    <name evidence="4" type="ORF">H310_05516</name>
</gene>
<dbReference type="VEuPathDB" id="FungiDB:H310_05516"/>
<dbReference type="PANTHER" id="PTHR45625">
    <property type="entry name" value="PEPTIDYL-PROLYL CIS-TRANS ISOMERASE-RELATED"/>
    <property type="match status" value="1"/>
</dbReference>
<evidence type="ECO:0000313" key="4">
    <source>
        <dbReference type="EMBL" id="ETW03090.1"/>
    </source>
</evidence>
<dbReference type="GO" id="GO:0003755">
    <property type="term" value="F:peptidyl-prolyl cis-trans isomerase activity"/>
    <property type="evidence" value="ECO:0007669"/>
    <property type="project" value="UniProtKB-UniRule"/>
</dbReference>
<dbReference type="RefSeq" id="XP_008868474.1">
    <property type="nucleotide sequence ID" value="XM_008870252.1"/>
</dbReference>
<dbReference type="OrthoDB" id="271386at2759"/>
<dbReference type="PRINTS" id="PR00153">
    <property type="entry name" value="CSAPPISMRASE"/>
</dbReference>
<sequence>MSVTLHTSLGDIKMEVFCDTAPRTAENFLALCASNSYDNTVFHRNMKGFMIQGGDPTGTGKGGESIWGGAIDDEFHPQNRVRSVPMMVASCRCLSPPCHSTTCEGLCPWPTAVRTQTSSSSSSRMRNSRT</sequence>
<evidence type="ECO:0000256" key="2">
    <source>
        <dbReference type="RuleBase" id="RU363019"/>
    </source>
</evidence>
<dbReference type="Pfam" id="PF00160">
    <property type="entry name" value="Pro_isomerase"/>
    <property type="match status" value="1"/>
</dbReference>
<evidence type="ECO:0000259" key="3">
    <source>
        <dbReference type="PROSITE" id="PS50072"/>
    </source>
</evidence>
<dbReference type="EC" id="5.2.1.8" evidence="2"/>
<dbReference type="PANTHER" id="PTHR45625:SF2">
    <property type="entry name" value="PEPTIDYL-PROLYL CIS-TRANS ISOMERASE-LIKE 3"/>
    <property type="match status" value="1"/>
</dbReference>
<comment type="function">
    <text evidence="2">PPIases accelerate the folding of proteins. It catalyzes the cis-trans isomerization of proline imidic peptide bonds in oligopeptides.</text>
</comment>
<comment type="catalytic activity">
    <reaction evidence="1 2">
        <text>[protein]-peptidylproline (omega=180) = [protein]-peptidylproline (omega=0)</text>
        <dbReference type="Rhea" id="RHEA:16237"/>
        <dbReference type="Rhea" id="RHEA-COMP:10747"/>
        <dbReference type="Rhea" id="RHEA-COMP:10748"/>
        <dbReference type="ChEBI" id="CHEBI:83833"/>
        <dbReference type="ChEBI" id="CHEBI:83834"/>
        <dbReference type="EC" id="5.2.1.8"/>
    </reaction>
</comment>
<dbReference type="SUPFAM" id="SSF50891">
    <property type="entry name" value="Cyclophilin-like"/>
    <property type="match status" value="1"/>
</dbReference>